<evidence type="ECO:0000313" key="4">
    <source>
        <dbReference type="Proteomes" id="UP000192359"/>
    </source>
</evidence>
<feature type="region of interest" description="Disordered" evidence="1">
    <location>
        <begin position="88"/>
        <end position="131"/>
    </location>
</feature>
<evidence type="ECO:0000256" key="1">
    <source>
        <dbReference type="SAM" id="MobiDB-lite"/>
    </source>
</evidence>
<dbReference type="RefSeq" id="WP_083091787.1">
    <property type="nucleotide sequence ID" value="NZ_LXWF01000022.1"/>
</dbReference>
<feature type="transmembrane region" description="Helical" evidence="2">
    <location>
        <begin position="46"/>
        <end position="62"/>
    </location>
</feature>
<feature type="region of interest" description="Disordered" evidence="1">
    <location>
        <begin position="22"/>
        <end position="41"/>
    </location>
</feature>
<protein>
    <recommendedName>
        <fullName evidence="5">DUF3040 domain-containing protein</fullName>
    </recommendedName>
</protein>
<feature type="transmembrane region" description="Helical" evidence="2">
    <location>
        <begin position="68"/>
        <end position="86"/>
    </location>
</feature>
<dbReference type="AlphaFoldDB" id="A0A1Y1RPV6"/>
<dbReference type="InterPro" id="IPR021401">
    <property type="entry name" value="DUF3040"/>
</dbReference>
<keyword evidence="2" id="KW-0812">Transmembrane</keyword>
<sequence>MALSEQEQQLLDQLEKQLNEDSAFASTMTDPHPAVASTGKTSPRNLVIGALVAVLGLGVIIAGVATKLILLGVLGFIIAAGGVYFATTAPRGSRGVPTNPQRGVPTKKQGSSRFMQNLEDKWDKRQNGNRF</sequence>
<name>A0A1Y1RPV6_9MICC</name>
<accession>A0A1Y1RPV6</accession>
<evidence type="ECO:0000256" key="2">
    <source>
        <dbReference type="SAM" id="Phobius"/>
    </source>
</evidence>
<reference evidence="3 4" key="1">
    <citation type="submission" date="2016-05" db="EMBL/GenBank/DDBJ databases">
        <title>Draft genome sequence of a porcine commensal Rothia nasimurium.</title>
        <authorList>
            <person name="Gaiser R.A."/>
            <person name="Van Baarlen P."/>
            <person name="Wells J.M."/>
        </authorList>
    </citation>
    <scope>NUCLEOTIDE SEQUENCE [LARGE SCALE GENOMIC DNA]</scope>
    <source>
        <strain evidence="3 4">PT-32</strain>
    </source>
</reference>
<evidence type="ECO:0000313" key="3">
    <source>
        <dbReference type="EMBL" id="ORC18921.1"/>
    </source>
</evidence>
<keyword evidence="2" id="KW-0472">Membrane</keyword>
<keyword evidence="2" id="KW-1133">Transmembrane helix</keyword>
<dbReference type="Proteomes" id="UP000192359">
    <property type="component" value="Unassembled WGS sequence"/>
</dbReference>
<keyword evidence="4" id="KW-1185">Reference proteome</keyword>
<evidence type="ECO:0008006" key="5">
    <source>
        <dbReference type="Google" id="ProtNLM"/>
    </source>
</evidence>
<dbReference type="OrthoDB" id="4807686at2"/>
<comment type="caution">
    <text evidence="3">The sequence shown here is derived from an EMBL/GenBank/DDBJ whole genome shotgun (WGS) entry which is preliminary data.</text>
</comment>
<dbReference type="EMBL" id="LXWF01000022">
    <property type="protein sequence ID" value="ORC18921.1"/>
    <property type="molecule type" value="Genomic_DNA"/>
</dbReference>
<gene>
    <name evidence="3" type="ORF">A7979_02700</name>
</gene>
<feature type="compositionally biased region" description="Basic and acidic residues" evidence="1">
    <location>
        <begin position="118"/>
        <end position="131"/>
    </location>
</feature>
<proteinExistence type="predicted"/>
<dbReference type="Pfam" id="PF11239">
    <property type="entry name" value="DUF3040"/>
    <property type="match status" value="1"/>
</dbReference>
<organism evidence="3 4">
    <name type="scientific">Rothia nasimurium</name>
    <dbReference type="NCBI Taxonomy" id="85336"/>
    <lineage>
        <taxon>Bacteria</taxon>
        <taxon>Bacillati</taxon>
        <taxon>Actinomycetota</taxon>
        <taxon>Actinomycetes</taxon>
        <taxon>Micrococcales</taxon>
        <taxon>Micrococcaceae</taxon>
        <taxon>Rothia</taxon>
    </lineage>
</organism>